<comment type="caution">
    <text evidence="1">The sequence shown here is derived from an EMBL/GenBank/DDBJ whole genome shotgun (WGS) entry which is preliminary data.</text>
</comment>
<keyword evidence="2" id="KW-1185">Reference proteome</keyword>
<organism evidence="1 2">
    <name type="scientific">Subtercola frigoramans</name>
    <dbReference type="NCBI Taxonomy" id="120298"/>
    <lineage>
        <taxon>Bacteria</taxon>
        <taxon>Bacillati</taxon>
        <taxon>Actinomycetota</taxon>
        <taxon>Actinomycetes</taxon>
        <taxon>Micrococcales</taxon>
        <taxon>Microbacteriaceae</taxon>
        <taxon>Subtercola</taxon>
    </lineage>
</organism>
<dbReference type="Proteomes" id="UP000776164">
    <property type="component" value="Unassembled WGS sequence"/>
</dbReference>
<protein>
    <submittedName>
        <fullName evidence="1">Uncharacterized protein</fullName>
    </submittedName>
</protein>
<gene>
    <name evidence="1" type="ORF">JOE66_000262</name>
</gene>
<evidence type="ECO:0000313" key="1">
    <source>
        <dbReference type="EMBL" id="MBM7470628.1"/>
    </source>
</evidence>
<accession>A0ABS2L0N5</accession>
<dbReference type="RefSeq" id="WP_205106354.1">
    <property type="nucleotide sequence ID" value="NZ_BAAAHT010000018.1"/>
</dbReference>
<sequence length="98" mass="10815">MQIHKVHVDGQTFILTAGQDVSALKDSIVGALKDGAGFVEFETVGRGIVAVLITPNLPVRFETVERTVDQVSAWEEHPPMIEDSQSFDFDSFFDHLSP</sequence>
<reference evidence="1 2" key="1">
    <citation type="submission" date="2021-01" db="EMBL/GenBank/DDBJ databases">
        <title>Sequencing the genomes of 1000 actinobacteria strains.</title>
        <authorList>
            <person name="Klenk H.-P."/>
        </authorList>
    </citation>
    <scope>NUCLEOTIDE SEQUENCE [LARGE SCALE GENOMIC DNA]</scope>
    <source>
        <strain evidence="1 2">DSM 13057</strain>
    </source>
</reference>
<proteinExistence type="predicted"/>
<evidence type="ECO:0000313" key="2">
    <source>
        <dbReference type="Proteomes" id="UP000776164"/>
    </source>
</evidence>
<name>A0ABS2L0N5_9MICO</name>
<dbReference type="EMBL" id="JAFBBU010000001">
    <property type="protein sequence ID" value="MBM7470628.1"/>
    <property type="molecule type" value="Genomic_DNA"/>
</dbReference>